<name>A0A8C9P139_SPEDA</name>
<dbReference type="GO" id="GO:0090307">
    <property type="term" value="P:mitotic spindle assembly"/>
    <property type="evidence" value="ECO:0007669"/>
    <property type="project" value="TreeGrafter"/>
</dbReference>
<dbReference type="GO" id="GO:0005634">
    <property type="term" value="C:nucleus"/>
    <property type="evidence" value="ECO:0007669"/>
    <property type="project" value="TreeGrafter"/>
</dbReference>
<dbReference type="InterPro" id="IPR023239">
    <property type="entry name" value="BRISC_Abraxas1"/>
</dbReference>
<keyword evidence="3" id="KW-0812">Transmembrane</keyword>
<dbReference type="InterPro" id="IPR023238">
    <property type="entry name" value="FAM175"/>
</dbReference>
<dbReference type="PRINTS" id="PR02051">
    <property type="entry name" value="PROTEINF175"/>
</dbReference>
<reference evidence="4" key="1">
    <citation type="submission" date="2025-08" db="UniProtKB">
        <authorList>
            <consortium name="Ensembl"/>
        </authorList>
    </citation>
    <scope>IDENTIFICATION</scope>
</reference>
<feature type="transmembrane region" description="Helical" evidence="3">
    <location>
        <begin position="119"/>
        <end position="139"/>
    </location>
</feature>
<feature type="coiled-coil region" evidence="1">
    <location>
        <begin position="168"/>
        <end position="217"/>
    </location>
</feature>
<dbReference type="GO" id="GO:0070536">
    <property type="term" value="P:protein K63-linked deubiquitination"/>
    <property type="evidence" value="ECO:0007669"/>
    <property type="project" value="TreeGrafter"/>
</dbReference>
<keyword evidence="3" id="KW-1133">Transmembrane helix</keyword>
<dbReference type="Ensembl" id="ENSSDAT00000002166.1">
    <property type="protein sequence ID" value="ENSSDAP00000001871.1"/>
    <property type="gene ID" value="ENSSDAG00000001835.1"/>
</dbReference>
<reference evidence="4" key="2">
    <citation type="submission" date="2025-09" db="UniProtKB">
        <authorList>
            <consortium name="Ensembl"/>
        </authorList>
    </citation>
    <scope>IDENTIFICATION</scope>
</reference>
<dbReference type="PANTHER" id="PTHR31728:SF2">
    <property type="entry name" value="BRCA1-A COMPLEX SUBUNIT ABRAXAS 1"/>
    <property type="match status" value="1"/>
</dbReference>
<dbReference type="Pfam" id="PF21125">
    <property type="entry name" value="MPN_2A_DUB_like"/>
    <property type="match status" value="1"/>
</dbReference>
<evidence type="ECO:0000313" key="5">
    <source>
        <dbReference type="Proteomes" id="UP000694422"/>
    </source>
</evidence>
<evidence type="ECO:0000313" key="4">
    <source>
        <dbReference type="Ensembl" id="ENSSDAP00000001871.1"/>
    </source>
</evidence>
<protein>
    <submittedName>
        <fullName evidence="4">Abraxas 1, BRCA1 A complex subunit</fullName>
    </submittedName>
</protein>
<keyword evidence="3" id="KW-0472">Membrane</keyword>
<dbReference type="PRINTS" id="PR02052">
    <property type="entry name" value="ABRAXAS"/>
</dbReference>
<feature type="transmembrane region" description="Helical" evidence="3">
    <location>
        <begin position="6"/>
        <end position="23"/>
    </location>
</feature>
<feature type="compositionally biased region" description="Polar residues" evidence="2">
    <location>
        <begin position="320"/>
        <end position="337"/>
    </location>
</feature>
<evidence type="ECO:0000256" key="2">
    <source>
        <dbReference type="SAM" id="MobiDB-lite"/>
    </source>
</evidence>
<feature type="compositionally biased region" description="Basic residues" evidence="2">
    <location>
        <begin position="308"/>
        <end position="319"/>
    </location>
</feature>
<feature type="region of interest" description="Disordered" evidence="2">
    <location>
        <begin position="308"/>
        <end position="358"/>
    </location>
</feature>
<dbReference type="GO" id="GO:0008017">
    <property type="term" value="F:microtubule binding"/>
    <property type="evidence" value="ECO:0007669"/>
    <property type="project" value="TreeGrafter"/>
</dbReference>
<sequence>MTDISIISFFITVIYSTMTFLFYNSSGEVNEHALKKIFSSVKKTVVGWYKFRRHSDQIMTFRERLLHKNLQKHLSSQELVFLLLTPSIITESCSTHRLEHALYKPQKGRTPPCLVKTRLFYSLQVSFYYLSIYTSYVYLPEEIVIFHSSEFFKEDGSLKEVHKINEMYASLQEELKTVCKKVEQSEREVEKLIKDVNRLKQEIKKRQQAQIQAAREKNVQEDPQENILLCQALQTFFPGSEFLHSCVISLTNRHISKSRCNTNHHLDMVDNLTLMVEYTHTPEASPASTPPTTKRKAIDIEDRWKMKKSRLLKREHKLSKTGTDSSNQEKASTTSGTETDEDIEKMKGSGEYPLSPTF</sequence>
<evidence type="ECO:0000256" key="3">
    <source>
        <dbReference type="SAM" id="Phobius"/>
    </source>
</evidence>
<dbReference type="PANTHER" id="PTHR31728">
    <property type="entry name" value="ABRAXAS FAMILY MEMBER"/>
    <property type="match status" value="1"/>
</dbReference>
<dbReference type="GO" id="GO:0031593">
    <property type="term" value="F:polyubiquitin modification-dependent protein binding"/>
    <property type="evidence" value="ECO:0007669"/>
    <property type="project" value="TreeGrafter"/>
</dbReference>
<organism evidence="4 5">
    <name type="scientific">Spermophilus dauricus</name>
    <name type="common">Daurian ground squirrel</name>
    <dbReference type="NCBI Taxonomy" id="99837"/>
    <lineage>
        <taxon>Eukaryota</taxon>
        <taxon>Metazoa</taxon>
        <taxon>Chordata</taxon>
        <taxon>Craniata</taxon>
        <taxon>Vertebrata</taxon>
        <taxon>Euteleostomi</taxon>
        <taxon>Mammalia</taxon>
        <taxon>Eutheria</taxon>
        <taxon>Euarchontoglires</taxon>
        <taxon>Glires</taxon>
        <taxon>Rodentia</taxon>
        <taxon>Sciuromorpha</taxon>
        <taxon>Sciuridae</taxon>
        <taxon>Xerinae</taxon>
        <taxon>Marmotini</taxon>
        <taxon>Spermophilus</taxon>
    </lineage>
</organism>
<keyword evidence="5" id="KW-1185">Reference proteome</keyword>
<evidence type="ECO:0000256" key="1">
    <source>
        <dbReference type="SAM" id="Coils"/>
    </source>
</evidence>
<dbReference type="AlphaFoldDB" id="A0A8C9P139"/>
<proteinExistence type="predicted"/>
<accession>A0A8C9P139</accession>
<dbReference type="GO" id="GO:0008608">
    <property type="term" value="P:attachment of spindle microtubules to kinetochore"/>
    <property type="evidence" value="ECO:0007669"/>
    <property type="project" value="TreeGrafter"/>
</dbReference>
<dbReference type="Proteomes" id="UP000694422">
    <property type="component" value="Unplaced"/>
</dbReference>
<keyword evidence="1" id="KW-0175">Coiled coil</keyword>